<dbReference type="Gene3D" id="1.10.510.10">
    <property type="entry name" value="Transferase(Phosphotransferase) domain 1"/>
    <property type="match status" value="1"/>
</dbReference>
<dbReference type="Proteomes" id="UP000295357">
    <property type="component" value="Unassembled WGS sequence"/>
</dbReference>
<organism evidence="2 3">
    <name type="scientific">Roseateles asaccharophilus</name>
    <dbReference type="NCBI Taxonomy" id="582607"/>
    <lineage>
        <taxon>Bacteria</taxon>
        <taxon>Pseudomonadati</taxon>
        <taxon>Pseudomonadota</taxon>
        <taxon>Betaproteobacteria</taxon>
        <taxon>Burkholderiales</taxon>
        <taxon>Sphaerotilaceae</taxon>
        <taxon>Roseateles</taxon>
    </lineage>
</organism>
<dbReference type="EMBL" id="SNXE01000002">
    <property type="protein sequence ID" value="TDP12058.1"/>
    <property type="molecule type" value="Genomic_DNA"/>
</dbReference>
<evidence type="ECO:0000313" key="3">
    <source>
        <dbReference type="Proteomes" id="UP000295357"/>
    </source>
</evidence>
<protein>
    <recommendedName>
        <fullName evidence="4">Protein kinase domain-containing protein</fullName>
    </recommendedName>
</protein>
<sequence length="369" mass="40981">MPYAAPAARTAGHPCGPPVRRRLRIDSNPHIARLRKHSEVSSYLAGLDDETLAGLLQRSSAGKDGFGGRTTQLAFGKLRIFCKLIPLTILEAQPENYKSTANLFRLPSYYQYGIGSVGFGAWRELAAHALASDWVASGKQEQFPLLHHWRIVKLPGVASVESEADDYLTHAAAHGNDESAIRERLVSLRASASHIAIFSEYFPKTLSDWLVEELQKDTQSASTAIWFTEERARAVLDFMRRANFVHFDAHLSNILTDGNRLYFADFGLALHDSFELTHDERSFLSNHSEYDKVRFAASMVHTICRAMPGEEGWSQKLSNADLQAKSLPLAATAALQRYAVAAKYMGQFAQALINTNRHAAFAPPPEALR</sequence>
<reference evidence="2 3" key="1">
    <citation type="submission" date="2019-03" db="EMBL/GenBank/DDBJ databases">
        <title>Genomic Encyclopedia of Type Strains, Phase IV (KMG-IV): sequencing the most valuable type-strain genomes for metagenomic binning, comparative biology and taxonomic classification.</title>
        <authorList>
            <person name="Goeker M."/>
        </authorList>
    </citation>
    <scope>NUCLEOTIDE SEQUENCE [LARGE SCALE GENOMIC DNA]</scope>
    <source>
        <strain evidence="2 3">DSM 25082</strain>
    </source>
</reference>
<keyword evidence="3" id="KW-1185">Reference proteome</keyword>
<dbReference type="SUPFAM" id="SSF56112">
    <property type="entry name" value="Protein kinase-like (PK-like)"/>
    <property type="match status" value="1"/>
</dbReference>
<accession>A0A4R6N9H6</accession>
<evidence type="ECO:0000313" key="2">
    <source>
        <dbReference type="EMBL" id="TDP12058.1"/>
    </source>
</evidence>
<evidence type="ECO:0000256" key="1">
    <source>
        <dbReference type="SAM" id="MobiDB-lite"/>
    </source>
</evidence>
<gene>
    <name evidence="2" type="ORF">DFR39_102446</name>
</gene>
<proteinExistence type="predicted"/>
<evidence type="ECO:0008006" key="4">
    <source>
        <dbReference type="Google" id="ProtNLM"/>
    </source>
</evidence>
<feature type="region of interest" description="Disordered" evidence="1">
    <location>
        <begin position="1"/>
        <end position="22"/>
    </location>
</feature>
<dbReference type="InterPro" id="IPR011009">
    <property type="entry name" value="Kinase-like_dom_sf"/>
</dbReference>
<comment type="caution">
    <text evidence="2">The sequence shown here is derived from an EMBL/GenBank/DDBJ whole genome shotgun (WGS) entry which is preliminary data.</text>
</comment>
<name>A0A4R6N9H6_9BURK</name>
<dbReference type="AlphaFoldDB" id="A0A4R6N9H6"/>